<feature type="transmembrane region" description="Helical" evidence="1">
    <location>
        <begin position="6"/>
        <end position="23"/>
    </location>
</feature>
<dbReference type="GO" id="GO:0003676">
    <property type="term" value="F:nucleic acid binding"/>
    <property type="evidence" value="ECO:0007669"/>
    <property type="project" value="InterPro"/>
</dbReference>
<evidence type="ECO:0000256" key="1">
    <source>
        <dbReference type="SAM" id="Phobius"/>
    </source>
</evidence>
<evidence type="ECO:0000313" key="3">
    <source>
        <dbReference type="Proteomes" id="UP000595254"/>
    </source>
</evidence>
<dbReference type="PIRSF" id="PIRSF002599">
    <property type="entry name" value="Cold_shock_A"/>
    <property type="match status" value="1"/>
</dbReference>
<keyword evidence="1" id="KW-1133">Transmembrane helix</keyword>
<evidence type="ECO:0000313" key="2">
    <source>
        <dbReference type="EMBL" id="QQS99598.1"/>
    </source>
</evidence>
<proteinExistence type="predicted"/>
<name>A0A974NKS9_PERPY</name>
<dbReference type="KEGG" id="ppsr:I6J18_18700"/>
<keyword evidence="1" id="KW-0812">Transmembrane</keyword>
<dbReference type="Pfam" id="PF06961">
    <property type="entry name" value="DUF1294"/>
    <property type="match status" value="1"/>
</dbReference>
<organism evidence="2 3">
    <name type="scientific">Peribacillus psychrosaccharolyticus</name>
    <name type="common">Bacillus psychrosaccharolyticus</name>
    <dbReference type="NCBI Taxonomy" id="1407"/>
    <lineage>
        <taxon>Bacteria</taxon>
        <taxon>Bacillati</taxon>
        <taxon>Bacillota</taxon>
        <taxon>Bacilli</taxon>
        <taxon>Bacillales</taxon>
        <taxon>Bacillaceae</taxon>
        <taxon>Peribacillus</taxon>
    </lineage>
</organism>
<reference evidence="2 3" key="1">
    <citation type="submission" date="2021-01" db="EMBL/GenBank/DDBJ databases">
        <title>FDA dAtabase for Regulatory Grade micrObial Sequences (FDA-ARGOS): Supporting development and validation of Infectious Disease Dx tests.</title>
        <authorList>
            <person name="Nelson B."/>
            <person name="Plummer A."/>
            <person name="Tallon L."/>
            <person name="Sadzewicz L."/>
            <person name="Zhao X."/>
            <person name="Boylan J."/>
            <person name="Ott S."/>
            <person name="Bowen H."/>
            <person name="Vavikolanu K."/>
            <person name="Mehta A."/>
            <person name="Aluvathingal J."/>
            <person name="Nadendla S."/>
            <person name="Myers T."/>
            <person name="Yan Y."/>
            <person name="Sichtig H."/>
        </authorList>
    </citation>
    <scope>NUCLEOTIDE SEQUENCE [LARGE SCALE GENOMIC DNA]</scope>
    <source>
        <strain evidence="2 3">FDAARGOS_1161</strain>
    </source>
</reference>
<dbReference type="EMBL" id="CP068053">
    <property type="protein sequence ID" value="QQS99598.1"/>
    <property type="molecule type" value="Genomic_DNA"/>
</dbReference>
<keyword evidence="3" id="KW-1185">Reference proteome</keyword>
<protein>
    <submittedName>
        <fullName evidence="2">DUF1294 domain-containing protein</fullName>
    </submittedName>
</protein>
<accession>A0A974NKS9</accession>
<keyword evidence="1" id="KW-0472">Membrane</keyword>
<dbReference type="Proteomes" id="UP000595254">
    <property type="component" value="Chromosome"/>
</dbReference>
<dbReference type="AlphaFoldDB" id="A0A974NKS9"/>
<dbReference type="InterPro" id="IPR010718">
    <property type="entry name" value="DUF1294"/>
</dbReference>
<feature type="transmembrane region" description="Helical" evidence="1">
    <location>
        <begin position="65"/>
        <end position="87"/>
    </location>
</feature>
<dbReference type="RefSeq" id="WP_040374597.1">
    <property type="nucleotide sequence ID" value="NZ_CP068053.1"/>
</dbReference>
<gene>
    <name evidence="2" type="ORF">I6J18_18700</name>
</gene>
<dbReference type="InterPro" id="IPR012156">
    <property type="entry name" value="Cold_shock_CspA"/>
</dbReference>
<sequence>MITELWIYAVVINVLAYFTMGIDKKRAQNHQYRISERTLWVLAWIGGATGAFAGMKKFRHKTKHFAFKWGFPALMIIQLVLVGYVIILS</sequence>